<dbReference type="InterPro" id="IPR004429">
    <property type="entry name" value="Isopropylmalate_DH"/>
</dbReference>
<dbReference type="FunFam" id="3.40.718.10:FF:000006">
    <property type="entry name" value="3-isopropylmalate dehydrogenase"/>
    <property type="match status" value="1"/>
</dbReference>
<dbReference type="PANTHER" id="PTHR42979">
    <property type="entry name" value="3-ISOPROPYLMALATE DEHYDROGENASE"/>
    <property type="match status" value="1"/>
</dbReference>
<comment type="similarity">
    <text evidence="4 14">Belongs to the isocitrate and isopropylmalate dehydrogenases family. LeuB type 1 subfamily.</text>
</comment>
<feature type="binding site" evidence="14">
    <location>
        <position position="250"/>
    </location>
    <ligand>
        <name>Mg(2+)</name>
        <dbReference type="ChEBI" id="CHEBI:18420"/>
    </ligand>
</feature>
<keyword evidence="14" id="KW-0963">Cytoplasm</keyword>
<dbReference type="eggNOG" id="COG0473">
    <property type="taxonomic scope" value="Bacteria"/>
</dbReference>
<evidence type="ECO:0000256" key="5">
    <source>
        <dbReference type="ARBA" id="ARBA00011738"/>
    </source>
</evidence>
<dbReference type="OrthoDB" id="9767905at2"/>
<dbReference type="PANTHER" id="PTHR42979:SF1">
    <property type="entry name" value="3-ISOPROPYLMALATE DEHYDROGENASE"/>
    <property type="match status" value="1"/>
</dbReference>
<proteinExistence type="inferred from homology"/>
<feature type="site" description="Important for catalysis" evidence="14">
    <location>
        <position position="144"/>
    </location>
</feature>
<name>K6YWU2_9ALTE</name>
<evidence type="ECO:0000256" key="7">
    <source>
        <dbReference type="ARBA" id="ARBA00022605"/>
    </source>
</evidence>
<dbReference type="GO" id="GO:0000287">
    <property type="term" value="F:magnesium ion binding"/>
    <property type="evidence" value="ECO:0007669"/>
    <property type="project" value="InterPro"/>
</dbReference>
<evidence type="ECO:0000256" key="14">
    <source>
        <dbReference type="HAMAP-Rule" id="MF_01033"/>
    </source>
</evidence>
<organism evidence="17 18">
    <name type="scientific">Aliiglaciecola lipolytica E3</name>
    <dbReference type="NCBI Taxonomy" id="1127673"/>
    <lineage>
        <taxon>Bacteria</taxon>
        <taxon>Pseudomonadati</taxon>
        <taxon>Pseudomonadota</taxon>
        <taxon>Gammaproteobacteria</taxon>
        <taxon>Alteromonadales</taxon>
        <taxon>Alteromonadaceae</taxon>
        <taxon>Aliiglaciecola</taxon>
    </lineage>
</organism>
<evidence type="ECO:0000256" key="12">
    <source>
        <dbReference type="ARBA" id="ARBA00023211"/>
    </source>
</evidence>
<comment type="subunit">
    <text evidence="5 14 15">Homodimer.</text>
</comment>
<evidence type="ECO:0000256" key="9">
    <source>
        <dbReference type="ARBA" id="ARBA00022842"/>
    </source>
</evidence>
<feature type="site" description="Important for catalysis" evidence="14">
    <location>
        <position position="194"/>
    </location>
</feature>
<dbReference type="GO" id="GO:0003862">
    <property type="term" value="F:3-isopropylmalate dehydrogenase activity"/>
    <property type="evidence" value="ECO:0007669"/>
    <property type="project" value="UniProtKB-UniRule"/>
</dbReference>
<evidence type="ECO:0000256" key="3">
    <source>
        <dbReference type="ARBA" id="ARBA00004762"/>
    </source>
</evidence>
<dbReference type="PROSITE" id="PS00470">
    <property type="entry name" value="IDH_IMDH"/>
    <property type="match status" value="1"/>
</dbReference>
<evidence type="ECO:0000256" key="4">
    <source>
        <dbReference type="ARBA" id="ARBA00008319"/>
    </source>
</evidence>
<reference evidence="17 18" key="1">
    <citation type="journal article" date="2017" name="Antonie Van Leeuwenhoek">
        <title>Rhizobium rhizosphaerae sp. nov., a novel species isolated from rice rhizosphere.</title>
        <authorList>
            <person name="Zhao J.J."/>
            <person name="Zhang J."/>
            <person name="Zhang R.J."/>
            <person name="Zhang C.W."/>
            <person name="Yin H.Q."/>
            <person name="Zhang X.X."/>
        </authorList>
    </citation>
    <scope>NUCLEOTIDE SEQUENCE [LARGE SCALE GENOMIC DNA]</scope>
    <source>
        <strain evidence="17 18">E3</strain>
    </source>
</reference>
<evidence type="ECO:0000256" key="11">
    <source>
        <dbReference type="ARBA" id="ARBA00023027"/>
    </source>
</evidence>
<evidence type="ECO:0000256" key="6">
    <source>
        <dbReference type="ARBA" id="ARBA00022430"/>
    </source>
</evidence>
<dbReference type="HAMAP" id="MF_01033">
    <property type="entry name" value="LeuB_type1"/>
    <property type="match status" value="1"/>
</dbReference>
<keyword evidence="18" id="KW-1185">Reference proteome</keyword>
<dbReference type="SUPFAM" id="SSF53659">
    <property type="entry name" value="Isocitrate/Isopropylmalate dehydrogenase-like"/>
    <property type="match status" value="1"/>
</dbReference>
<feature type="binding site" evidence="14">
    <location>
        <position position="254"/>
    </location>
    <ligand>
        <name>Mg(2+)</name>
        <dbReference type="ChEBI" id="CHEBI:18420"/>
    </ligand>
</feature>
<keyword evidence="11 14" id="KW-0520">NAD</keyword>
<dbReference type="UniPathway" id="UPA00048">
    <property type="reaction ID" value="UER00072"/>
</dbReference>
<dbReference type="AlphaFoldDB" id="K6YWU2"/>
<evidence type="ECO:0000256" key="13">
    <source>
        <dbReference type="ARBA" id="ARBA00023304"/>
    </source>
</evidence>
<dbReference type="Pfam" id="PF00180">
    <property type="entry name" value="Iso_dh"/>
    <property type="match status" value="1"/>
</dbReference>
<evidence type="ECO:0000256" key="2">
    <source>
        <dbReference type="ARBA" id="ARBA00001936"/>
    </source>
</evidence>
<accession>K6YWU2</accession>
<comment type="pathway">
    <text evidence="3 14 15">Amino-acid biosynthesis; L-leucine biosynthesis; L-leucine from 3-methyl-2-oxobutanoate: step 3/4.</text>
</comment>
<dbReference type="InterPro" id="IPR024084">
    <property type="entry name" value="IsoPropMal-DH-like_dom"/>
</dbReference>
<feature type="binding site" evidence="14">
    <location>
        <position position="137"/>
    </location>
    <ligand>
        <name>substrate</name>
    </ligand>
</feature>
<evidence type="ECO:0000256" key="15">
    <source>
        <dbReference type="RuleBase" id="RU004445"/>
    </source>
</evidence>
<keyword evidence="9 14" id="KW-0460">Magnesium</keyword>
<sequence>MSNYEIAVLAGDGIGPEIMAEAKKVLSAVEQTCGLSFTLNEYDVGGLAIDNHGQALPEYTLRGCEQADAILFGSIGGPKWDNLPLEQRPERAALLTLRSHFDLFSNLRPAKIYPGLEALSPLRADIAASGFDVLVIRELTSGIYFGQPKGLEGEGEEQFAYDTMRYSKREIRRIAKSAFEAAMKRGKKVTSVDKANVLVCSRLWREVTEEVAKDYPEVELEHIYIDNATMQLLRTPNEFDVMLCSNLFGDIISDECAMITGSMGLLPSASVNETGFGMFEPAGGSAPDIAGKGIANPIAQILSASMMLRFSLNQIEAADLIDDAVLKTLADGVLTGELLSADKRHLAKTTSQVGDAICQHILSSTGQTA</sequence>
<gene>
    <name evidence="14 17" type="primary">leuB</name>
    <name evidence="17" type="ORF">GLIP_3084</name>
</gene>
<evidence type="ECO:0000256" key="10">
    <source>
        <dbReference type="ARBA" id="ARBA00023002"/>
    </source>
</evidence>
<dbReference type="GO" id="GO:0051287">
    <property type="term" value="F:NAD binding"/>
    <property type="evidence" value="ECO:0007669"/>
    <property type="project" value="InterPro"/>
</dbReference>
<feature type="binding site" evidence="14">
    <location>
        <position position="108"/>
    </location>
    <ligand>
        <name>substrate</name>
    </ligand>
</feature>
<comment type="caution">
    <text evidence="17">The sequence shown here is derived from an EMBL/GenBank/DDBJ whole genome shotgun (WGS) entry which is preliminary data.</text>
</comment>
<feature type="binding site" evidence="14">
    <location>
        <position position="98"/>
    </location>
    <ligand>
        <name>substrate</name>
    </ligand>
</feature>
<dbReference type="NCBIfam" id="TIGR00169">
    <property type="entry name" value="leuB"/>
    <property type="match status" value="1"/>
</dbReference>
<dbReference type="Proteomes" id="UP000006334">
    <property type="component" value="Unassembled WGS sequence"/>
</dbReference>
<dbReference type="STRING" id="1127673.GLIP_3084"/>
<keyword evidence="10 14" id="KW-0560">Oxidoreductase</keyword>
<evidence type="ECO:0000256" key="8">
    <source>
        <dbReference type="ARBA" id="ARBA00022723"/>
    </source>
</evidence>
<comment type="subcellular location">
    <subcellularLocation>
        <location evidence="14">Cytoplasm</location>
    </subcellularLocation>
</comment>
<dbReference type="EMBL" id="BAEN01000059">
    <property type="protein sequence ID" value="GAC15705.1"/>
    <property type="molecule type" value="Genomic_DNA"/>
</dbReference>
<feature type="domain" description="Isopropylmalate dehydrogenase-like" evidence="16">
    <location>
        <begin position="5"/>
        <end position="357"/>
    </location>
</feature>
<keyword evidence="13 14" id="KW-0100">Branched-chain amino acid biosynthesis</keyword>
<feature type="binding site" evidence="14">
    <location>
        <position position="226"/>
    </location>
    <ligand>
        <name>Mg(2+)</name>
        <dbReference type="ChEBI" id="CHEBI:18420"/>
    </ligand>
</feature>
<comment type="function">
    <text evidence="14 15">Catalyzes the oxidation of 3-carboxy-2-hydroxy-4-methylpentanoate (3-isopropylmalate) to 3-carboxy-4-methyl-2-oxopentanoate. The product decarboxylates to 4-methyl-2 oxopentanoate.</text>
</comment>
<dbReference type="Gene3D" id="3.40.718.10">
    <property type="entry name" value="Isopropylmalate Dehydrogenase"/>
    <property type="match status" value="1"/>
</dbReference>
<keyword evidence="6 14" id="KW-0432">Leucine biosynthesis</keyword>
<evidence type="ECO:0000313" key="18">
    <source>
        <dbReference type="Proteomes" id="UP000006334"/>
    </source>
</evidence>
<evidence type="ECO:0000256" key="1">
    <source>
        <dbReference type="ARBA" id="ARBA00000624"/>
    </source>
</evidence>
<dbReference type="GO" id="GO:0009098">
    <property type="term" value="P:L-leucine biosynthetic process"/>
    <property type="evidence" value="ECO:0007669"/>
    <property type="project" value="UniProtKB-UniRule"/>
</dbReference>
<protein>
    <recommendedName>
        <fullName evidence="14">3-isopropylmalate dehydrogenase</fullName>
        <ecNumber evidence="14">1.1.1.85</ecNumber>
    </recommendedName>
    <alternativeName>
        <fullName evidence="14">3-IPM-DH</fullName>
    </alternativeName>
    <alternativeName>
        <fullName evidence="14">Beta-IPM dehydrogenase</fullName>
        <shortName evidence="14">IMDH</shortName>
    </alternativeName>
</protein>
<dbReference type="RefSeq" id="WP_008845510.1">
    <property type="nucleotide sequence ID" value="NZ_BAEN01000059.1"/>
</dbReference>
<evidence type="ECO:0000259" key="16">
    <source>
        <dbReference type="SMART" id="SM01329"/>
    </source>
</evidence>
<dbReference type="EC" id="1.1.1.85" evidence="14"/>
<feature type="binding site" evidence="14">
    <location>
        <begin position="77"/>
        <end position="90"/>
    </location>
    <ligand>
        <name>NAD(+)</name>
        <dbReference type="ChEBI" id="CHEBI:57540"/>
    </ligand>
</feature>
<dbReference type="SMART" id="SM01329">
    <property type="entry name" value="Iso_dh"/>
    <property type="match status" value="1"/>
</dbReference>
<comment type="catalytic activity">
    <reaction evidence="1 14 15">
        <text>(2R,3S)-3-isopropylmalate + NAD(+) = 4-methyl-2-oxopentanoate + CO2 + NADH</text>
        <dbReference type="Rhea" id="RHEA:32271"/>
        <dbReference type="ChEBI" id="CHEBI:16526"/>
        <dbReference type="ChEBI" id="CHEBI:17865"/>
        <dbReference type="ChEBI" id="CHEBI:35121"/>
        <dbReference type="ChEBI" id="CHEBI:57540"/>
        <dbReference type="ChEBI" id="CHEBI:57945"/>
        <dbReference type="EC" id="1.1.1.85"/>
    </reaction>
</comment>
<keyword evidence="8 14" id="KW-0479">Metal-binding</keyword>
<keyword evidence="7 14" id="KW-0028">Amino-acid biosynthesis</keyword>
<comment type="cofactor">
    <cofactor evidence="14 15">
        <name>Mg(2+)</name>
        <dbReference type="ChEBI" id="CHEBI:18420"/>
    </cofactor>
    <cofactor evidence="14 15">
        <name>Mn(2+)</name>
        <dbReference type="ChEBI" id="CHEBI:29035"/>
    </cofactor>
    <text evidence="14 15">Binds 1 Mg(2+) or Mn(2+) ion per subunit.</text>
</comment>
<keyword evidence="12 14" id="KW-0464">Manganese</keyword>
<dbReference type="GO" id="GO:0005829">
    <property type="term" value="C:cytosol"/>
    <property type="evidence" value="ECO:0007669"/>
    <property type="project" value="TreeGrafter"/>
</dbReference>
<feature type="binding site" evidence="14">
    <location>
        <begin position="284"/>
        <end position="296"/>
    </location>
    <ligand>
        <name>NAD(+)</name>
        <dbReference type="ChEBI" id="CHEBI:57540"/>
    </ligand>
</feature>
<evidence type="ECO:0000313" key="17">
    <source>
        <dbReference type="EMBL" id="GAC15705.1"/>
    </source>
</evidence>
<comment type="cofactor">
    <cofactor evidence="2">
        <name>Mn(2+)</name>
        <dbReference type="ChEBI" id="CHEBI:29035"/>
    </cofactor>
</comment>
<feature type="binding site" evidence="14">
    <location>
        <position position="226"/>
    </location>
    <ligand>
        <name>substrate</name>
    </ligand>
</feature>
<dbReference type="InterPro" id="IPR019818">
    <property type="entry name" value="IsoCit/isopropylmalate_DH_CS"/>
</dbReference>